<gene>
    <name evidence="1" type="ORF">MUS_2847</name>
</gene>
<dbReference type="Proteomes" id="UP000002878">
    <property type="component" value="Chromosome"/>
</dbReference>
<dbReference type="Pfam" id="PF12438">
    <property type="entry name" value="DUF3679"/>
    <property type="match status" value="1"/>
</dbReference>
<sequence>MIQMIRFTGKCLLIAIVMFFGVLFGMQQANSGMLDMKGYKDPSLKGAFTLGGGEGQEKEASILGQTVTAKDLEEKQKQLEQAETFNLFSKAGETLSNTVTDSAQAMYEWVSKLNR</sequence>
<dbReference type="PATRIC" id="fig|1126211.3.peg.2707"/>
<dbReference type="InterPro" id="IPR020534">
    <property type="entry name" value="Uncharacterised_YqxA"/>
</dbReference>
<organism evidence="1 2">
    <name type="scientific">Bacillus amyloliquefaciens (strain Y2)</name>
    <name type="common">Bacillus amyloliquefaciens subsp. plantarum (strain B9601-Y2)</name>
    <dbReference type="NCBI Taxonomy" id="1155777"/>
    <lineage>
        <taxon>Bacteria</taxon>
        <taxon>Bacillati</taxon>
        <taxon>Bacillota</taxon>
        <taxon>Bacilli</taxon>
        <taxon>Bacillales</taxon>
        <taxon>Bacillaceae</taxon>
        <taxon>Bacillus</taxon>
        <taxon>Bacillus amyloliquefaciens group</taxon>
    </lineage>
</organism>
<accession>I2C7Y1</accession>
<evidence type="ECO:0000313" key="2">
    <source>
        <dbReference type="Proteomes" id="UP000002878"/>
    </source>
</evidence>
<evidence type="ECO:0008006" key="3">
    <source>
        <dbReference type="Google" id="ProtNLM"/>
    </source>
</evidence>
<dbReference type="EMBL" id="CP003332">
    <property type="protein sequence ID" value="AFJ62755.1"/>
    <property type="molecule type" value="Genomic_DNA"/>
</dbReference>
<dbReference type="HOGENOM" id="CLU_167376_0_0_9"/>
<reference evidence="1 2" key="1">
    <citation type="journal article" date="2012" name="J. Biotechnol.">
        <title>Genome sequence of the plant growth promoting strain Bacillus amyloliquefaciens subsp. plantarum B9601-Y2 and expression of mersacidin and other secondary metabolites.</title>
        <authorList>
            <person name="He P."/>
            <person name="Hao K."/>
            <person name="Blom J."/>
            <person name="Ruckert C."/>
            <person name="Vater J."/>
            <person name="Mao Z."/>
            <person name="Wu Y."/>
            <person name="Hou M."/>
            <person name="He P."/>
            <person name="He Y."/>
            <person name="Borriss R."/>
        </authorList>
    </citation>
    <scope>NUCLEOTIDE SEQUENCE [LARGE SCALE GENOMIC DNA]</scope>
    <source>
        <strain evidence="1">Y2</strain>
    </source>
</reference>
<name>I2C7Y1_BACAY</name>
<dbReference type="AlphaFoldDB" id="I2C7Y1"/>
<evidence type="ECO:0000313" key="1">
    <source>
        <dbReference type="EMBL" id="AFJ62755.1"/>
    </source>
</evidence>
<dbReference type="KEGG" id="bqy:MUS_2847"/>
<protein>
    <recommendedName>
        <fullName evidence="3">YqxA family protein</fullName>
    </recommendedName>
</protein>
<proteinExistence type="predicted"/>